<evidence type="ECO:0000313" key="1">
    <source>
        <dbReference type="EMBL" id="KAK4350004.1"/>
    </source>
</evidence>
<dbReference type="Proteomes" id="UP001291623">
    <property type="component" value="Unassembled WGS sequence"/>
</dbReference>
<accession>A0AAE1V669</accession>
<proteinExistence type="predicted"/>
<evidence type="ECO:0000313" key="2">
    <source>
        <dbReference type="Proteomes" id="UP001291623"/>
    </source>
</evidence>
<name>A0AAE1V669_9SOLA</name>
<dbReference type="EMBL" id="JAVYJV010000016">
    <property type="protein sequence ID" value="KAK4350004.1"/>
    <property type="molecule type" value="Genomic_DNA"/>
</dbReference>
<comment type="caution">
    <text evidence="1">The sequence shown here is derived from an EMBL/GenBank/DDBJ whole genome shotgun (WGS) entry which is preliminary data.</text>
</comment>
<gene>
    <name evidence="1" type="ORF">RND71_029317</name>
</gene>
<organism evidence="1 2">
    <name type="scientific">Anisodus tanguticus</name>
    <dbReference type="NCBI Taxonomy" id="243964"/>
    <lineage>
        <taxon>Eukaryota</taxon>
        <taxon>Viridiplantae</taxon>
        <taxon>Streptophyta</taxon>
        <taxon>Embryophyta</taxon>
        <taxon>Tracheophyta</taxon>
        <taxon>Spermatophyta</taxon>
        <taxon>Magnoliopsida</taxon>
        <taxon>eudicotyledons</taxon>
        <taxon>Gunneridae</taxon>
        <taxon>Pentapetalae</taxon>
        <taxon>asterids</taxon>
        <taxon>lamiids</taxon>
        <taxon>Solanales</taxon>
        <taxon>Solanaceae</taxon>
        <taxon>Solanoideae</taxon>
        <taxon>Hyoscyameae</taxon>
        <taxon>Anisodus</taxon>
    </lineage>
</organism>
<protein>
    <submittedName>
        <fullName evidence="1">Uncharacterized protein</fullName>
    </submittedName>
</protein>
<dbReference type="AlphaFoldDB" id="A0AAE1V669"/>
<keyword evidence="2" id="KW-1185">Reference proteome</keyword>
<sequence>MSKEADREKSEIWLLLPCGEMFVEKKHQQEYNFVSYIYLSQIFGEENDLHLISQTPPPPPSNPNFPKPTFPRCSASLLPVDWLRFK</sequence>
<reference evidence="1" key="1">
    <citation type="submission" date="2023-12" db="EMBL/GenBank/DDBJ databases">
        <title>Genome assembly of Anisodus tanguticus.</title>
        <authorList>
            <person name="Wang Y.-J."/>
        </authorList>
    </citation>
    <scope>NUCLEOTIDE SEQUENCE</scope>
    <source>
        <strain evidence="1">KB-2021</strain>
        <tissue evidence="1">Leaf</tissue>
    </source>
</reference>